<proteinExistence type="predicted"/>
<sequence length="335" mass="38254">MSWSVDNTADRQVECDSVAKQVRSWNWIVGGQYRLVDMMGKGSFANVYSAVNITDEADLVAVKISHEGCEDTLVAEAKVYEKLFGLKGVPRARIYVKERRCGALVMDLLGPSLGNLKDYCGHFSLKTVFMLADQMISRLASLHSRGYIHGDLKEDNFILGRQETIDERTVYLVDFGLAKTFLLTNGEHIAPKTGLNPCGTLRYTSLNCTLGNEISRRDDLESLGYLLIYLHRGDLPWILAESVVGGDEKRRLMADIKLHTPVKKLCEGLPDEFFAYITYCRSLRFDEQPDYARLRLLCEVAMRRLDYEIDGIFDWTIRLRDDLEWKRLLALEDVF</sequence>
<accession>A0A914X8S1</accession>
<protein>
    <recommendedName>
        <fullName evidence="1">non-specific serine/threonine protein kinase</fullName>
        <ecNumber evidence="1">2.7.11.1</ecNumber>
    </recommendedName>
</protein>
<keyword evidence="3" id="KW-1185">Reference proteome</keyword>
<dbReference type="Proteomes" id="UP000887566">
    <property type="component" value="Unplaced"/>
</dbReference>
<dbReference type="PANTHER" id="PTHR11909">
    <property type="entry name" value="CASEIN KINASE-RELATED"/>
    <property type="match status" value="1"/>
</dbReference>
<dbReference type="PROSITE" id="PS50011">
    <property type="entry name" value="PROTEIN_KINASE_DOM"/>
    <property type="match status" value="1"/>
</dbReference>
<name>A0A914X8S1_9BILA</name>
<organism evidence="3 4">
    <name type="scientific">Plectus sambesii</name>
    <dbReference type="NCBI Taxonomy" id="2011161"/>
    <lineage>
        <taxon>Eukaryota</taxon>
        <taxon>Metazoa</taxon>
        <taxon>Ecdysozoa</taxon>
        <taxon>Nematoda</taxon>
        <taxon>Chromadorea</taxon>
        <taxon>Plectida</taxon>
        <taxon>Plectina</taxon>
        <taxon>Plectoidea</taxon>
        <taxon>Plectidae</taxon>
        <taxon>Plectus</taxon>
    </lineage>
</organism>
<evidence type="ECO:0000259" key="2">
    <source>
        <dbReference type="PROSITE" id="PS50011"/>
    </source>
</evidence>
<dbReference type="GO" id="GO:0005524">
    <property type="term" value="F:ATP binding"/>
    <property type="evidence" value="ECO:0007669"/>
    <property type="project" value="InterPro"/>
</dbReference>
<dbReference type="AlphaFoldDB" id="A0A914X8S1"/>
<dbReference type="Gene3D" id="1.10.510.10">
    <property type="entry name" value="Transferase(Phosphotransferase) domain 1"/>
    <property type="match status" value="1"/>
</dbReference>
<dbReference type="WBParaSite" id="PSAMB.scaffold6885size8630.g29253.t1">
    <property type="protein sequence ID" value="PSAMB.scaffold6885size8630.g29253.t1"/>
    <property type="gene ID" value="PSAMB.scaffold6885size8630.g29253"/>
</dbReference>
<dbReference type="InterPro" id="IPR011009">
    <property type="entry name" value="Kinase-like_dom_sf"/>
</dbReference>
<dbReference type="GO" id="GO:0004674">
    <property type="term" value="F:protein serine/threonine kinase activity"/>
    <property type="evidence" value="ECO:0007669"/>
    <property type="project" value="UniProtKB-EC"/>
</dbReference>
<dbReference type="InterPro" id="IPR050235">
    <property type="entry name" value="CK1_Ser-Thr_kinase"/>
</dbReference>
<dbReference type="PROSITE" id="PS00108">
    <property type="entry name" value="PROTEIN_KINASE_ST"/>
    <property type="match status" value="1"/>
</dbReference>
<dbReference type="InterPro" id="IPR008271">
    <property type="entry name" value="Ser/Thr_kinase_AS"/>
</dbReference>
<evidence type="ECO:0000313" key="4">
    <source>
        <dbReference type="WBParaSite" id="PSAMB.scaffold6885size8630.g29253.t1"/>
    </source>
</evidence>
<dbReference type="EC" id="2.7.11.1" evidence="1"/>
<dbReference type="Pfam" id="PF00069">
    <property type="entry name" value="Pkinase"/>
    <property type="match status" value="1"/>
</dbReference>
<dbReference type="InterPro" id="IPR000719">
    <property type="entry name" value="Prot_kinase_dom"/>
</dbReference>
<reference evidence="4" key="1">
    <citation type="submission" date="2022-11" db="UniProtKB">
        <authorList>
            <consortium name="WormBaseParasite"/>
        </authorList>
    </citation>
    <scope>IDENTIFICATION</scope>
</reference>
<dbReference type="SMART" id="SM00220">
    <property type="entry name" value="S_TKc"/>
    <property type="match status" value="1"/>
</dbReference>
<feature type="domain" description="Protein kinase" evidence="2">
    <location>
        <begin position="33"/>
        <end position="302"/>
    </location>
</feature>
<dbReference type="SUPFAM" id="SSF56112">
    <property type="entry name" value="Protein kinase-like (PK-like)"/>
    <property type="match status" value="1"/>
</dbReference>
<dbReference type="CDD" id="cd14016">
    <property type="entry name" value="STKc_CK1"/>
    <property type="match status" value="1"/>
</dbReference>
<evidence type="ECO:0000313" key="3">
    <source>
        <dbReference type="Proteomes" id="UP000887566"/>
    </source>
</evidence>
<evidence type="ECO:0000256" key="1">
    <source>
        <dbReference type="ARBA" id="ARBA00012513"/>
    </source>
</evidence>